<feature type="domain" description="Glycosyl transferase family 1" evidence="7">
    <location>
        <begin position="631"/>
        <end position="774"/>
    </location>
</feature>
<evidence type="ECO:0000256" key="2">
    <source>
        <dbReference type="ARBA" id="ARBA00010488"/>
    </source>
</evidence>
<name>A0ABQ2MWW7_9MICO</name>
<reference evidence="9" key="1">
    <citation type="journal article" date="2019" name="Int. J. Syst. Evol. Microbiol.">
        <title>The Global Catalogue of Microorganisms (GCM) 10K type strain sequencing project: providing services to taxonomists for standard genome sequencing and annotation.</title>
        <authorList>
            <consortium name="The Broad Institute Genomics Platform"/>
            <consortium name="The Broad Institute Genome Sequencing Center for Infectious Disease"/>
            <person name="Wu L."/>
            <person name="Ma J."/>
        </authorList>
    </citation>
    <scope>NUCLEOTIDE SEQUENCE [LARGE SCALE GENOMIC DNA]</scope>
    <source>
        <strain evidence="9">CGMCC 4.7181</strain>
    </source>
</reference>
<dbReference type="Gene3D" id="3.40.50.12580">
    <property type="match status" value="1"/>
</dbReference>
<evidence type="ECO:0000259" key="7">
    <source>
        <dbReference type="Pfam" id="PF00534"/>
    </source>
</evidence>
<dbReference type="CDD" id="cd03811">
    <property type="entry name" value="GT4_GT28_WabH-like"/>
    <property type="match status" value="1"/>
</dbReference>
<dbReference type="InterPro" id="IPR051612">
    <property type="entry name" value="Teichoic_Acid_Biosynth"/>
</dbReference>
<dbReference type="Pfam" id="PF04464">
    <property type="entry name" value="Glyphos_transf"/>
    <property type="match status" value="1"/>
</dbReference>
<comment type="caution">
    <text evidence="8">The sequence shown here is derived from an EMBL/GenBank/DDBJ whole genome shotgun (WGS) entry which is preliminary data.</text>
</comment>
<evidence type="ECO:0000256" key="6">
    <source>
        <dbReference type="ARBA" id="ARBA00023136"/>
    </source>
</evidence>
<dbReference type="InterPro" id="IPR043148">
    <property type="entry name" value="TagF_C"/>
</dbReference>
<evidence type="ECO:0000313" key="8">
    <source>
        <dbReference type="EMBL" id="GGO59387.1"/>
    </source>
</evidence>
<evidence type="ECO:0000256" key="1">
    <source>
        <dbReference type="ARBA" id="ARBA00004202"/>
    </source>
</evidence>
<evidence type="ECO:0000256" key="4">
    <source>
        <dbReference type="ARBA" id="ARBA00022679"/>
    </source>
</evidence>
<comment type="subcellular location">
    <subcellularLocation>
        <location evidence="1">Cell membrane</location>
        <topology evidence="1">Peripheral membrane protein</topology>
    </subcellularLocation>
</comment>
<dbReference type="SUPFAM" id="SSF53756">
    <property type="entry name" value="UDP-Glycosyltransferase/glycogen phosphorylase"/>
    <property type="match status" value="2"/>
</dbReference>
<comment type="similarity">
    <text evidence="2">Belongs to the CDP-glycerol glycerophosphotransferase family.</text>
</comment>
<accession>A0ABQ2MWW7</accession>
<dbReference type="InterPro" id="IPR001296">
    <property type="entry name" value="Glyco_trans_1"/>
</dbReference>
<dbReference type="Gene3D" id="3.40.50.2000">
    <property type="entry name" value="Glycogen Phosphorylase B"/>
    <property type="match status" value="1"/>
</dbReference>
<organism evidence="8 9">
    <name type="scientific">Microbacterium nanhaiense</name>
    <dbReference type="NCBI Taxonomy" id="1301026"/>
    <lineage>
        <taxon>Bacteria</taxon>
        <taxon>Bacillati</taxon>
        <taxon>Actinomycetota</taxon>
        <taxon>Actinomycetes</taxon>
        <taxon>Micrococcales</taxon>
        <taxon>Microbacteriaceae</taxon>
        <taxon>Microbacterium</taxon>
    </lineage>
</organism>
<dbReference type="PANTHER" id="PTHR37316">
    <property type="entry name" value="TEICHOIC ACID GLYCEROL-PHOSPHATE PRIMASE"/>
    <property type="match status" value="1"/>
</dbReference>
<dbReference type="EMBL" id="BMMQ01000001">
    <property type="protein sequence ID" value="GGO59387.1"/>
    <property type="molecule type" value="Genomic_DNA"/>
</dbReference>
<dbReference type="Pfam" id="PF00534">
    <property type="entry name" value="Glycos_transf_1"/>
    <property type="match status" value="1"/>
</dbReference>
<keyword evidence="5" id="KW-0777">Teichoic acid biosynthesis</keyword>
<proteinExistence type="inferred from homology"/>
<sequence length="809" mass="90883">MRAELVCYESFGGNGMLCNPEAIFRGLLADAEFQHFEHVWIIDDDEAAARFRDEFAGHPRVSMVRRGTSDYYRAVATAGYLVNNATFPPHFSKRPGQVYLNTWHGTPLKQMGFDMPDGARQSANTLRNFLHADYLLAANPFMAETMYEDAYRLRNVFAGEIIEEGYPRIDRQWVDEESRQRAEEQLRAAGIDTAGRRVVLFAPTWRGTDFAHAGADLDELARRTEQLGRELGGEIVVLLKTHQSVHAIARTREGGMPNLVPNTIPTNVLLGLADGLITDYSSIFFDYLATGRPVAFYTPDADDYEQSRGTYLPLSDLPGPVSGDAAETARALRALMDGSERHPQYGAWQERFVPFDDGDATSRVIAIVFRGEREGFRVRRAATDGRTPIMVYLGGMKSNGITMSALNLLHNIDHEKYDVTVLLAQSRKKQQRANQRRIDPRVRQVFRMGEMNASKAVQVRRYLDNRRLKSRRPSSRGWHTRLWADEWIRLFGGAKFQWVADYSGYSAFWSNLLLHAPARRRAIWLHNEMMSDRDRTVGGRKPLHRNLSLVFELYPYFDALVSVSPTLTAHNRQGLEAFARPETFKTVRNLPNADEVAAGRAVPLRDAALGSAAEEKAGPAWLEELCGRTPDQKWFVNVGRLSPEKNQERLLRAFADVSRERPEARLLIVGQGPLREHLSELIVELGLEGAAFLTGMQRNPWAIMDAADCFVMSSRYEGQPMVILEAALCGMPIVSTRFASVEDALPERTIHIVEQDDAALAAGLRASLDGEVPPSRLDIPRYTADVLAELDDVIATSNPTAAVRIPKRR</sequence>
<evidence type="ECO:0000256" key="3">
    <source>
        <dbReference type="ARBA" id="ARBA00022475"/>
    </source>
</evidence>
<keyword evidence="4" id="KW-0808">Transferase</keyword>
<evidence type="ECO:0000313" key="9">
    <source>
        <dbReference type="Proteomes" id="UP000638043"/>
    </source>
</evidence>
<dbReference type="InterPro" id="IPR043149">
    <property type="entry name" value="TagF_N"/>
</dbReference>
<dbReference type="Gene3D" id="3.40.50.11820">
    <property type="match status" value="1"/>
</dbReference>
<dbReference type="InterPro" id="IPR007554">
    <property type="entry name" value="Glycerophosphate_synth"/>
</dbReference>
<keyword evidence="3" id="KW-1003">Cell membrane</keyword>
<protein>
    <recommendedName>
        <fullName evidence="7">Glycosyl transferase family 1 domain-containing protein</fullName>
    </recommendedName>
</protein>
<gene>
    <name evidence="8" type="ORF">GCM10010910_02230</name>
</gene>
<dbReference type="Proteomes" id="UP000638043">
    <property type="component" value="Unassembled WGS sequence"/>
</dbReference>
<dbReference type="PANTHER" id="PTHR37316:SF3">
    <property type="entry name" value="TEICHOIC ACID GLYCEROL-PHOSPHATE TRANSFERASE"/>
    <property type="match status" value="1"/>
</dbReference>
<evidence type="ECO:0000256" key="5">
    <source>
        <dbReference type="ARBA" id="ARBA00022944"/>
    </source>
</evidence>
<keyword evidence="9" id="KW-1185">Reference proteome</keyword>
<keyword evidence="6" id="KW-0472">Membrane</keyword>